<protein>
    <recommendedName>
        <fullName evidence="3">SnoaL-like domain-containing protein</fullName>
    </recommendedName>
</protein>
<evidence type="ECO:0000313" key="1">
    <source>
        <dbReference type="EMBL" id="MEC5425095.1"/>
    </source>
</evidence>
<dbReference type="InterPro" id="IPR032710">
    <property type="entry name" value="NTF2-like_dom_sf"/>
</dbReference>
<accession>A0ABU6KIQ1</accession>
<dbReference type="Proteomes" id="UP001335737">
    <property type="component" value="Unassembled WGS sequence"/>
</dbReference>
<dbReference type="RefSeq" id="WP_327608653.1">
    <property type="nucleotide sequence ID" value="NZ_JARZFX010000010.1"/>
</dbReference>
<organism evidence="1 2">
    <name type="scientific">Virgibacillus tibetensis</name>
    <dbReference type="NCBI Taxonomy" id="3042313"/>
    <lineage>
        <taxon>Bacteria</taxon>
        <taxon>Bacillati</taxon>
        <taxon>Bacillota</taxon>
        <taxon>Bacilli</taxon>
        <taxon>Bacillales</taxon>
        <taxon>Bacillaceae</taxon>
        <taxon>Virgibacillus</taxon>
    </lineage>
</organism>
<name>A0ABU6KIQ1_9BACI</name>
<dbReference type="SUPFAM" id="SSF54427">
    <property type="entry name" value="NTF2-like"/>
    <property type="match status" value="1"/>
</dbReference>
<evidence type="ECO:0000313" key="2">
    <source>
        <dbReference type="Proteomes" id="UP001335737"/>
    </source>
</evidence>
<proteinExistence type="predicted"/>
<dbReference type="EMBL" id="JARZFX010000010">
    <property type="protein sequence ID" value="MEC5425095.1"/>
    <property type="molecule type" value="Genomic_DNA"/>
</dbReference>
<reference evidence="1 2" key="1">
    <citation type="journal article" date="2024" name="Int. J. Syst. Evol. Microbiol.">
        <title>Virgibacillus tibetensis sp. nov., isolated from salt lake on the Tibetan Plateau of China.</title>
        <authorList>
            <person name="Phurbu D."/>
            <person name="Liu Z.-X."/>
            <person name="Wang R."/>
            <person name="Zheng Y.-Y."/>
            <person name="Liu H.-C."/>
            <person name="Zhou Y.-G."/>
            <person name="Yu Y.-J."/>
            <person name="Li A.-H."/>
        </authorList>
    </citation>
    <scope>NUCLEOTIDE SEQUENCE [LARGE SCALE GENOMIC DNA]</scope>
    <source>
        <strain evidence="1 2">C22-A2</strain>
    </source>
</reference>
<evidence type="ECO:0008006" key="3">
    <source>
        <dbReference type="Google" id="ProtNLM"/>
    </source>
</evidence>
<keyword evidence="2" id="KW-1185">Reference proteome</keyword>
<sequence length="55" mass="6469">MSKNQEFFKKINNAFTTGDVDFIIENVTEDLQWNMVGNSHIQGKESFVQRRYSII</sequence>
<gene>
    <name evidence="1" type="ORF">QGM71_16540</name>
</gene>
<dbReference type="Gene3D" id="3.10.450.50">
    <property type="match status" value="1"/>
</dbReference>
<comment type="caution">
    <text evidence="1">The sequence shown here is derived from an EMBL/GenBank/DDBJ whole genome shotgun (WGS) entry which is preliminary data.</text>
</comment>